<keyword evidence="2" id="KW-0812">Transmembrane</keyword>
<evidence type="ECO:0000313" key="4">
    <source>
        <dbReference type="Proteomes" id="UP000647491"/>
    </source>
</evidence>
<feature type="region of interest" description="Disordered" evidence="1">
    <location>
        <begin position="1"/>
        <end position="37"/>
    </location>
</feature>
<evidence type="ECO:0008006" key="5">
    <source>
        <dbReference type="Google" id="ProtNLM"/>
    </source>
</evidence>
<feature type="region of interest" description="Disordered" evidence="1">
    <location>
        <begin position="95"/>
        <end position="140"/>
    </location>
</feature>
<evidence type="ECO:0000313" key="3">
    <source>
        <dbReference type="EMBL" id="MBC8598529.1"/>
    </source>
</evidence>
<keyword evidence="2" id="KW-1133">Transmembrane helix</keyword>
<dbReference type="Proteomes" id="UP000647491">
    <property type="component" value="Unassembled WGS sequence"/>
</dbReference>
<dbReference type="Pfam" id="PF18975">
    <property type="entry name" value="DUF5711"/>
    <property type="match status" value="1"/>
</dbReference>
<feature type="compositionally biased region" description="Basic and acidic residues" evidence="1">
    <location>
        <begin position="1"/>
        <end position="13"/>
    </location>
</feature>
<accession>A0ABR7NR19</accession>
<dbReference type="InterPro" id="IPR043765">
    <property type="entry name" value="DUF5711"/>
</dbReference>
<dbReference type="EMBL" id="JACRTJ010000011">
    <property type="protein sequence ID" value="MBC8598529.1"/>
    <property type="molecule type" value="Genomic_DNA"/>
</dbReference>
<gene>
    <name evidence="3" type="ORF">H8708_04660</name>
</gene>
<feature type="compositionally biased region" description="Basic and acidic residues" evidence="1">
    <location>
        <begin position="25"/>
        <end position="37"/>
    </location>
</feature>
<keyword evidence="2" id="KW-0472">Membrane</keyword>
<keyword evidence="4" id="KW-1185">Reference proteome</keyword>
<evidence type="ECO:0000256" key="1">
    <source>
        <dbReference type="SAM" id="MobiDB-lite"/>
    </source>
</evidence>
<organism evidence="3 4">
    <name type="scientific">Enterocloster hominis</name>
    <name type="common">ex Liu et al. 2021</name>
    <dbReference type="NCBI Taxonomy" id="2763663"/>
    <lineage>
        <taxon>Bacteria</taxon>
        <taxon>Bacillati</taxon>
        <taxon>Bacillota</taxon>
        <taxon>Clostridia</taxon>
        <taxon>Lachnospirales</taxon>
        <taxon>Lachnospiraceae</taxon>
        <taxon>Enterocloster</taxon>
    </lineage>
</organism>
<comment type="caution">
    <text evidence="3">The sequence shown here is derived from an EMBL/GenBank/DDBJ whole genome shotgun (WGS) entry which is preliminary data.</text>
</comment>
<sequence>MNDMGFMDRESKKRQLRRNIVQPPQEERPSRYEEEYSEEVIRQVHRERRKKRILTTVMTVLFLAVTGFCFYKYQSEYEYTGYDVAWERPMRYTGAENSAENAPEAGENGTPENGDPEAANAPEGAGEDDGQPPQITPSKSVSESGFVKYAYFGENMIRYTKDGASYIDGAGKTVWTQSFEMKTPVINVNGDYAVIADQQGNQLYICSTAGCTGVAKTQLPITKAAVSSRGITAAVVEDSSACYIFYFKKDGEELGINIKMLLSGDGYPVDIALSPDGKQIVMSVMYMKNGTLKNKVVFYDFSEIGKNVNNRFIGGFEEEFDDKMAARVVYLNQETVCAFSDKGLTFISVKNVIPDSTVVTVPVEEEIKSIFYSDKYAGVVVENGSGNPSRLDVYTTDGKLAGTVDFDYDYAGVEIDGDRVILYNEESCRVYSLDGHLKFQGQFDFSVSCVRSGKNHGNSLIVAGSEVMKEIKLK</sequence>
<reference evidence="3 4" key="1">
    <citation type="submission" date="2020-08" db="EMBL/GenBank/DDBJ databases">
        <title>Genome public.</title>
        <authorList>
            <person name="Liu C."/>
            <person name="Sun Q."/>
        </authorList>
    </citation>
    <scope>NUCLEOTIDE SEQUENCE [LARGE SCALE GENOMIC DNA]</scope>
    <source>
        <strain evidence="3 4">BX10</strain>
    </source>
</reference>
<dbReference type="SUPFAM" id="SSF75011">
    <property type="entry name" value="3-carboxy-cis,cis-mucoante lactonizing enzyme"/>
    <property type="match status" value="1"/>
</dbReference>
<dbReference type="RefSeq" id="WP_262427119.1">
    <property type="nucleotide sequence ID" value="NZ_JACRTJ010000011.1"/>
</dbReference>
<evidence type="ECO:0000256" key="2">
    <source>
        <dbReference type="SAM" id="Phobius"/>
    </source>
</evidence>
<proteinExistence type="predicted"/>
<name>A0ABR7NR19_9FIRM</name>
<protein>
    <recommendedName>
        <fullName evidence="5">WD40 repeat domain-containing protein</fullName>
    </recommendedName>
</protein>
<feature type="transmembrane region" description="Helical" evidence="2">
    <location>
        <begin position="53"/>
        <end position="73"/>
    </location>
</feature>